<dbReference type="Gene3D" id="1.10.10.2770">
    <property type="match status" value="1"/>
</dbReference>
<evidence type="ECO:0000256" key="7">
    <source>
        <dbReference type="ARBA" id="ARBA00025526"/>
    </source>
</evidence>
<dbReference type="Pfam" id="PF03144">
    <property type="entry name" value="GTP_EFTU_D2"/>
    <property type="match status" value="1"/>
</dbReference>
<dbReference type="GO" id="GO:0001514">
    <property type="term" value="P:selenocysteine incorporation"/>
    <property type="evidence" value="ECO:0007669"/>
    <property type="project" value="InterPro"/>
</dbReference>
<keyword evidence="10" id="KW-0251">Elongation factor</keyword>
<evidence type="ECO:0000313" key="11">
    <source>
        <dbReference type="Proteomes" id="UP001357733"/>
    </source>
</evidence>
<organism evidence="10 11">
    <name type="scientific">Citroniella saccharovorans</name>
    <dbReference type="NCBI Taxonomy" id="2053367"/>
    <lineage>
        <taxon>Bacteria</taxon>
        <taxon>Bacillati</taxon>
        <taxon>Bacillota</taxon>
        <taxon>Tissierellia</taxon>
        <taxon>Tissierellales</taxon>
        <taxon>Peptoniphilaceae</taxon>
        <taxon>Citroniella</taxon>
    </lineage>
</organism>
<dbReference type="Proteomes" id="UP001357733">
    <property type="component" value="Unassembled WGS sequence"/>
</dbReference>
<dbReference type="Gene3D" id="2.40.30.10">
    <property type="entry name" value="Translation factors"/>
    <property type="match status" value="1"/>
</dbReference>
<dbReference type="CDD" id="cd03696">
    <property type="entry name" value="SelB_II"/>
    <property type="match status" value="1"/>
</dbReference>
<dbReference type="Pfam" id="PF09107">
    <property type="entry name" value="WHD_3rd_SelB"/>
    <property type="match status" value="1"/>
</dbReference>
<evidence type="ECO:0000313" key="10">
    <source>
        <dbReference type="EMBL" id="MEB3429934.1"/>
    </source>
</evidence>
<keyword evidence="11" id="KW-1185">Reference proteome</keyword>
<dbReference type="CDD" id="cd04171">
    <property type="entry name" value="SelB"/>
    <property type="match status" value="1"/>
</dbReference>
<dbReference type="GO" id="GO:0003924">
    <property type="term" value="F:GTPase activity"/>
    <property type="evidence" value="ECO:0007669"/>
    <property type="project" value="InterPro"/>
</dbReference>
<keyword evidence="4" id="KW-0547">Nucleotide-binding</keyword>
<evidence type="ECO:0000256" key="6">
    <source>
        <dbReference type="ARBA" id="ARBA00023134"/>
    </source>
</evidence>
<dbReference type="RefSeq" id="WP_324620088.1">
    <property type="nucleotide sequence ID" value="NZ_JAYKOT010000003.1"/>
</dbReference>
<dbReference type="InterPro" id="IPR036390">
    <property type="entry name" value="WH_DNA-bd_sf"/>
</dbReference>
<dbReference type="InterPro" id="IPR004535">
    <property type="entry name" value="Transl_elong_SelB"/>
</dbReference>
<dbReference type="SUPFAM" id="SSF46785">
    <property type="entry name" value="Winged helix' DNA-binding domain"/>
    <property type="match status" value="2"/>
</dbReference>
<dbReference type="Pfam" id="PF00009">
    <property type="entry name" value="GTP_EFTU"/>
    <property type="match status" value="1"/>
</dbReference>
<evidence type="ECO:0000259" key="9">
    <source>
        <dbReference type="PROSITE" id="PS51722"/>
    </source>
</evidence>
<dbReference type="InterPro" id="IPR031157">
    <property type="entry name" value="G_TR_CS"/>
</dbReference>
<evidence type="ECO:0000256" key="2">
    <source>
        <dbReference type="ARBA" id="ARBA00015953"/>
    </source>
</evidence>
<dbReference type="InterPro" id="IPR005225">
    <property type="entry name" value="Small_GTP-bd"/>
</dbReference>
<keyword evidence="3" id="KW-0963">Cytoplasm</keyword>
<dbReference type="InterPro" id="IPR009001">
    <property type="entry name" value="Transl_elong_EF1A/Init_IF2_C"/>
</dbReference>
<name>A0AAW9MS20_9FIRM</name>
<dbReference type="CDD" id="cd15491">
    <property type="entry name" value="selB_III"/>
    <property type="match status" value="1"/>
</dbReference>
<dbReference type="InterPro" id="IPR057335">
    <property type="entry name" value="Beta-barrel_SelB"/>
</dbReference>
<dbReference type="SUPFAM" id="SSF50465">
    <property type="entry name" value="EF-Tu/eEF-1alpha/eIF2-gamma C-terminal domain"/>
    <property type="match status" value="1"/>
</dbReference>
<keyword evidence="6" id="KW-0342">GTP-binding</keyword>
<evidence type="ECO:0000256" key="5">
    <source>
        <dbReference type="ARBA" id="ARBA00022917"/>
    </source>
</evidence>
<dbReference type="Pfam" id="PF09106">
    <property type="entry name" value="WHD_2nd_SelB"/>
    <property type="match status" value="1"/>
</dbReference>
<gene>
    <name evidence="10" type="primary">selB</name>
    <name evidence="10" type="ORF">VLK81_07930</name>
</gene>
<dbReference type="PANTHER" id="PTHR43721:SF11">
    <property type="entry name" value="SELENOCYSTEINE-SPECIFIC ELONGATION FACTOR"/>
    <property type="match status" value="1"/>
</dbReference>
<proteinExistence type="predicted"/>
<dbReference type="SUPFAM" id="SSF52540">
    <property type="entry name" value="P-loop containing nucleoside triphosphate hydrolases"/>
    <property type="match status" value="1"/>
</dbReference>
<dbReference type="InterPro" id="IPR009000">
    <property type="entry name" value="Transl_B-barrel_sf"/>
</dbReference>
<keyword evidence="5" id="KW-0648">Protein biosynthesis</keyword>
<dbReference type="InterPro" id="IPR036388">
    <property type="entry name" value="WH-like_DNA-bd_sf"/>
</dbReference>
<dbReference type="Gene3D" id="3.40.50.300">
    <property type="entry name" value="P-loop containing nucleotide triphosphate hydrolases"/>
    <property type="match status" value="1"/>
</dbReference>
<dbReference type="EMBL" id="JAYKOT010000003">
    <property type="protein sequence ID" value="MEB3429934.1"/>
    <property type="molecule type" value="Genomic_DNA"/>
</dbReference>
<evidence type="ECO:0000256" key="4">
    <source>
        <dbReference type="ARBA" id="ARBA00022741"/>
    </source>
</evidence>
<comment type="subcellular location">
    <subcellularLocation>
        <location evidence="1">Cytoplasm</location>
    </subcellularLocation>
</comment>
<dbReference type="GO" id="GO:0005737">
    <property type="term" value="C:cytoplasm"/>
    <property type="evidence" value="ECO:0007669"/>
    <property type="project" value="UniProtKB-SubCell"/>
</dbReference>
<reference evidence="10 11" key="1">
    <citation type="submission" date="2024-01" db="EMBL/GenBank/DDBJ databases">
        <title>Complete genome sequence of Citroniella saccharovorans strain M6.X9, isolated from human fecal sample.</title>
        <authorList>
            <person name="Cheng G."/>
            <person name="Westerholm M."/>
            <person name="Schnurer A."/>
        </authorList>
    </citation>
    <scope>NUCLEOTIDE SEQUENCE [LARGE SCALE GENOMIC DNA]</scope>
    <source>
        <strain evidence="10 11">DSM 29873</strain>
    </source>
</reference>
<dbReference type="InterPro" id="IPR015191">
    <property type="entry name" value="SelB_WHD4"/>
</dbReference>
<comment type="caution">
    <text evidence="10">The sequence shown here is derived from an EMBL/GenBank/DDBJ whole genome shotgun (WGS) entry which is preliminary data.</text>
</comment>
<dbReference type="GO" id="GO:0003723">
    <property type="term" value="F:RNA binding"/>
    <property type="evidence" value="ECO:0007669"/>
    <property type="project" value="InterPro"/>
</dbReference>
<comment type="function">
    <text evidence="7">Translation factor necessary for the incorporation of selenocysteine into proteins. It probably replaces EF-Tu for the insertion of selenocysteine directed by the UGA codon. SelB binds GTP and GDP.</text>
</comment>
<dbReference type="Gene3D" id="1.10.10.10">
    <property type="entry name" value="Winged helix-like DNA-binding domain superfamily/Winged helix DNA-binding domain"/>
    <property type="match status" value="1"/>
</dbReference>
<accession>A0AAW9MS20</accession>
<dbReference type="InterPro" id="IPR050055">
    <property type="entry name" value="EF-Tu_GTPase"/>
</dbReference>
<evidence type="ECO:0000256" key="8">
    <source>
        <dbReference type="ARBA" id="ARBA00031615"/>
    </source>
</evidence>
<dbReference type="NCBIfam" id="TIGR00475">
    <property type="entry name" value="selB"/>
    <property type="match status" value="1"/>
</dbReference>
<dbReference type="NCBIfam" id="TIGR00231">
    <property type="entry name" value="small_GTP"/>
    <property type="match status" value="1"/>
</dbReference>
<dbReference type="InterPro" id="IPR027417">
    <property type="entry name" value="P-loop_NTPase"/>
</dbReference>
<dbReference type="PRINTS" id="PR00315">
    <property type="entry name" value="ELONGATNFCT"/>
</dbReference>
<evidence type="ECO:0000256" key="3">
    <source>
        <dbReference type="ARBA" id="ARBA00022490"/>
    </source>
</evidence>
<dbReference type="InterPro" id="IPR015190">
    <property type="entry name" value="Elong_fac_SelB-wing-hlx_typ-2"/>
</dbReference>
<dbReference type="PROSITE" id="PS51722">
    <property type="entry name" value="G_TR_2"/>
    <property type="match status" value="1"/>
</dbReference>
<dbReference type="GO" id="GO:0005525">
    <property type="term" value="F:GTP binding"/>
    <property type="evidence" value="ECO:0007669"/>
    <property type="project" value="UniProtKB-KW"/>
</dbReference>
<dbReference type="InterPro" id="IPR004161">
    <property type="entry name" value="EFTu-like_2"/>
</dbReference>
<feature type="domain" description="Tr-type G" evidence="9">
    <location>
        <begin position="1"/>
        <end position="172"/>
    </location>
</feature>
<dbReference type="AlphaFoldDB" id="A0AAW9MS20"/>
<sequence length="633" mass="71733">MKNIIVGTAGHIDHGKTTLIKALTGRNTDRLKEEQKRGISIDLGFTFFDLPSGTRAGIIDVPGHEKFIKNMLAGAFGIDLVILVVACDEGMMPQSKEHLHILDLLGIKKGFVALTKTSMVDPEWLELVESDVKEELKGTFLENADILKVDSVKNIGIDEVKNEIDRIIKDMEETVTSGIFRLPVDRSFSISGIGTIVTGTLISGTISVNEEVEIYPNNIITKVRSIEVHDKASEKAEKGQRVALNLQGVKKEDVERGSVIAPVDSLIPTSMLDVKVKIIDSPYTINNRTRVRLYIGSNEVFARLILLEDDTCEGGKEYLAQLRLEEEIVCKEDDRFIIRLFSPVVTIGGGRVLDANPKKKKRFNEEDLKLISLFESSSEKDKLEATIKEAKGNFITLNDLVKLRNIDEESIISLLEKLEEEGKITYASVQKDRYIIHNNYLKELSNRTIQITKDYHKKYSLRPGITKEEIKSKIFPKLPKNVSDIFLSVISYGTELETYKEFIRLSSFKESQSETQKEIENKLLSSLEEYKMQAPRFSEIFKNSNFNPQEINEVVNSLIAKKELTKFEDTVLRSKDIKIFEEKVISYIKDKGQISLSEARDITNSNRKNALLILEDLDKRKITKRDGENRVLL</sequence>
<dbReference type="SUPFAM" id="SSF50447">
    <property type="entry name" value="Translation proteins"/>
    <property type="match status" value="1"/>
</dbReference>
<dbReference type="PROSITE" id="PS00301">
    <property type="entry name" value="G_TR_1"/>
    <property type="match status" value="1"/>
</dbReference>
<dbReference type="Pfam" id="PF25461">
    <property type="entry name" value="Beta-barrel_SelB"/>
    <property type="match status" value="1"/>
</dbReference>
<protein>
    <recommendedName>
        <fullName evidence="2">Selenocysteine-specific elongation factor</fullName>
    </recommendedName>
    <alternativeName>
        <fullName evidence="8">SelB translation factor</fullName>
    </alternativeName>
</protein>
<dbReference type="PANTHER" id="PTHR43721">
    <property type="entry name" value="ELONGATION FACTOR TU-RELATED"/>
    <property type="match status" value="1"/>
</dbReference>
<dbReference type="InterPro" id="IPR000795">
    <property type="entry name" value="T_Tr_GTP-bd_dom"/>
</dbReference>
<evidence type="ECO:0000256" key="1">
    <source>
        <dbReference type="ARBA" id="ARBA00004496"/>
    </source>
</evidence>
<dbReference type="GO" id="GO:0003746">
    <property type="term" value="F:translation elongation factor activity"/>
    <property type="evidence" value="ECO:0007669"/>
    <property type="project" value="UniProtKB-KW"/>
</dbReference>